<evidence type="ECO:0000259" key="2">
    <source>
        <dbReference type="PROSITE" id="PS50048"/>
    </source>
</evidence>
<dbReference type="OrthoDB" id="39175at2759"/>
<dbReference type="InterPro" id="IPR036864">
    <property type="entry name" value="Zn2-C6_fun-type_DNA-bd_sf"/>
</dbReference>
<organism evidence="3 4">
    <name type="scientific">Sistotremastrum suecicum HHB10207 ss-3</name>
    <dbReference type="NCBI Taxonomy" id="1314776"/>
    <lineage>
        <taxon>Eukaryota</taxon>
        <taxon>Fungi</taxon>
        <taxon>Dikarya</taxon>
        <taxon>Basidiomycota</taxon>
        <taxon>Agaricomycotina</taxon>
        <taxon>Agaricomycetes</taxon>
        <taxon>Sistotremastrales</taxon>
        <taxon>Sistotremastraceae</taxon>
        <taxon>Sistotremastrum</taxon>
    </lineage>
</organism>
<evidence type="ECO:0000256" key="1">
    <source>
        <dbReference type="SAM" id="MobiDB-lite"/>
    </source>
</evidence>
<feature type="region of interest" description="Disordered" evidence="1">
    <location>
        <begin position="413"/>
        <end position="487"/>
    </location>
</feature>
<dbReference type="PROSITE" id="PS50048">
    <property type="entry name" value="ZN2_CY6_FUNGAL_2"/>
    <property type="match status" value="1"/>
</dbReference>
<evidence type="ECO:0000313" key="4">
    <source>
        <dbReference type="Proteomes" id="UP000076798"/>
    </source>
</evidence>
<feature type="compositionally biased region" description="Polar residues" evidence="1">
    <location>
        <begin position="72"/>
        <end position="86"/>
    </location>
</feature>
<dbReference type="GO" id="GO:0000981">
    <property type="term" value="F:DNA-binding transcription factor activity, RNA polymerase II-specific"/>
    <property type="evidence" value="ECO:0007669"/>
    <property type="project" value="InterPro"/>
</dbReference>
<dbReference type="PROSITE" id="PS00463">
    <property type="entry name" value="ZN2_CY6_FUNGAL_1"/>
    <property type="match status" value="1"/>
</dbReference>
<feature type="region of interest" description="Disordered" evidence="1">
    <location>
        <begin position="65"/>
        <end position="114"/>
    </location>
</feature>
<dbReference type="GO" id="GO:0008270">
    <property type="term" value="F:zinc ion binding"/>
    <property type="evidence" value="ECO:0007669"/>
    <property type="project" value="InterPro"/>
</dbReference>
<feature type="region of interest" description="Disordered" evidence="1">
    <location>
        <begin position="168"/>
        <end position="187"/>
    </location>
</feature>
<feature type="region of interest" description="Disordered" evidence="1">
    <location>
        <begin position="202"/>
        <end position="330"/>
    </location>
</feature>
<dbReference type="SUPFAM" id="SSF57701">
    <property type="entry name" value="Zn2/Cys6 DNA-binding domain"/>
    <property type="match status" value="1"/>
</dbReference>
<dbReference type="AlphaFoldDB" id="A0A166GAE1"/>
<name>A0A166GAE1_9AGAM</name>
<protein>
    <recommendedName>
        <fullName evidence="2">Zn(2)-C6 fungal-type domain-containing protein</fullName>
    </recommendedName>
</protein>
<evidence type="ECO:0000313" key="3">
    <source>
        <dbReference type="EMBL" id="KZT41475.1"/>
    </source>
</evidence>
<feature type="compositionally biased region" description="Low complexity" evidence="1">
    <location>
        <begin position="300"/>
        <end position="314"/>
    </location>
</feature>
<dbReference type="InterPro" id="IPR001138">
    <property type="entry name" value="Zn2Cys6_DnaBD"/>
</dbReference>
<feature type="compositionally biased region" description="Polar residues" evidence="1">
    <location>
        <begin position="262"/>
        <end position="280"/>
    </location>
</feature>
<feature type="region of interest" description="Disordered" evidence="1">
    <location>
        <begin position="27"/>
        <end position="47"/>
    </location>
</feature>
<feature type="domain" description="Zn(2)-C6 fungal-type" evidence="2">
    <location>
        <begin position="378"/>
        <end position="412"/>
    </location>
</feature>
<gene>
    <name evidence="3" type="ORF">SISSUDRAFT_1126442</name>
</gene>
<dbReference type="STRING" id="1314776.A0A166GAE1"/>
<proteinExistence type="predicted"/>
<keyword evidence="4" id="KW-1185">Reference proteome</keyword>
<feature type="compositionally biased region" description="Polar residues" evidence="1">
    <location>
        <begin position="168"/>
        <end position="179"/>
    </location>
</feature>
<sequence length="487" mass="53265">MSHVHVDNGQHVAPDVYAHWQHPPFPPFDDQYHHHPHHHPQRPTLDSIDTRIGHLSSATTHLSLDSHASPHQHYSPNYQPHPQDTASPVYYSAPPEYPQSWPVTQQQPQQPQAPPNYSVHYIATPIEYTAVSALPQSAYPYQNSHYQSQQTIDDGYFADPATEVSSISPQSAYVNSNPEPSYLPPTLSERLIPSAAHLHARAPTSATPLPEPMPYSYTLQYDPEASPYPYSSGSSSPDDSERQHKLPHVNQRAFNPDLAPAPSNSSLTSPQSAHPLSHSIQVHPGQQHYTRPVEPPSAPLPTSSSSLQDWSYQSPPTKLEDTEDDLVEESPVQQHIDVGPAPNQQVEMPPAVPAVNNASPVQRAPGAKAKEEKKPQVACYFCRRRKIACCAGPSGNKDVGACMPCWKRSLDCDKPPLSRRGHRKRAPRADEPPPVVFANPISAIDDLPGPSSLRSASGSGSGLGAPSRRKGRSKDNTSPLAPSRPSD</sequence>
<dbReference type="CDD" id="cd00067">
    <property type="entry name" value="GAL4"/>
    <property type="match status" value="1"/>
</dbReference>
<feature type="compositionally biased region" description="Low complexity" evidence="1">
    <location>
        <begin position="227"/>
        <end position="237"/>
    </location>
</feature>
<feature type="compositionally biased region" description="Low complexity" evidence="1">
    <location>
        <begin position="98"/>
        <end position="110"/>
    </location>
</feature>
<reference evidence="3 4" key="1">
    <citation type="journal article" date="2016" name="Mol. Biol. Evol.">
        <title>Comparative Genomics of Early-Diverging Mushroom-Forming Fungi Provides Insights into the Origins of Lignocellulose Decay Capabilities.</title>
        <authorList>
            <person name="Nagy L.G."/>
            <person name="Riley R."/>
            <person name="Tritt A."/>
            <person name="Adam C."/>
            <person name="Daum C."/>
            <person name="Floudas D."/>
            <person name="Sun H."/>
            <person name="Yadav J.S."/>
            <person name="Pangilinan J."/>
            <person name="Larsson K.H."/>
            <person name="Matsuura K."/>
            <person name="Barry K."/>
            <person name="Labutti K."/>
            <person name="Kuo R."/>
            <person name="Ohm R.A."/>
            <person name="Bhattacharya S.S."/>
            <person name="Shirouzu T."/>
            <person name="Yoshinaga Y."/>
            <person name="Martin F.M."/>
            <person name="Grigoriev I.V."/>
            <person name="Hibbett D.S."/>
        </authorList>
    </citation>
    <scope>NUCLEOTIDE SEQUENCE [LARGE SCALE GENOMIC DNA]</scope>
    <source>
        <strain evidence="3 4">HHB10207 ss-3</strain>
    </source>
</reference>
<dbReference type="Proteomes" id="UP000076798">
    <property type="component" value="Unassembled WGS sequence"/>
</dbReference>
<dbReference type="EMBL" id="KV428021">
    <property type="protein sequence ID" value="KZT41475.1"/>
    <property type="molecule type" value="Genomic_DNA"/>
</dbReference>
<accession>A0A166GAE1</accession>
<feature type="compositionally biased region" description="Basic residues" evidence="1">
    <location>
        <begin position="417"/>
        <end position="426"/>
    </location>
</feature>
<feature type="compositionally biased region" description="Low complexity" evidence="1">
    <location>
        <begin position="447"/>
        <end position="458"/>
    </location>
</feature>